<organism evidence="3 4">
    <name type="scientific">Diplocarpon coronariae</name>
    <dbReference type="NCBI Taxonomy" id="2795749"/>
    <lineage>
        <taxon>Eukaryota</taxon>
        <taxon>Fungi</taxon>
        <taxon>Dikarya</taxon>
        <taxon>Ascomycota</taxon>
        <taxon>Pezizomycotina</taxon>
        <taxon>Leotiomycetes</taxon>
        <taxon>Helotiales</taxon>
        <taxon>Drepanopezizaceae</taxon>
        <taxon>Diplocarpon</taxon>
    </lineage>
</organism>
<feature type="region of interest" description="Disordered" evidence="1">
    <location>
        <begin position="800"/>
        <end position="838"/>
    </location>
</feature>
<evidence type="ECO:0000256" key="1">
    <source>
        <dbReference type="SAM" id="MobiDB-lite"/>
    </source>
</evidence>
<protein>
    <recommendedName>
        <fullName evidence="5">Ubiquitination network signaling protein</fullName>
    </recommendedName>
</protein>
<evidence type="ECO:0000256" key="2">
    <source>
        <dbReference type="SAM" id="Phobius"/>
    </source>
</evidence>
<comment type="caution">
    <text evidence="3">The sequence shown here is derived from an EMBL/GenBank/DDBJ whole genome shotgun (WGS) entry which is preliminary data.</text>
</comment>
<feature type="region of interest" description="Disordered" evidence="1">
    <location>
        <begin position="592"/>
        <end position="630"/>
    </location>
</feature>
<reference evidence="3 4" key="1">
    <citation type="submission" date="2017-04" db="EMBL/GenBank/DDBJ databases">
        <title>Draft genome sequence of Marssonina coronaria NL1: causal agent of apple blotch.</title>
        <authorList>
            <person name="Cheng Q."/>
        </authorList>
    </citation>
    <scope>NUCLEOTIDE SEQUENCE [LARGE SCALE GENOMIC DNA]</scope>
    <source>
        <strain evidence="3 4">NL1</strain>
    </source>
</reference>
<proteinExistence type="predicted"/>
<feature type="region of interest" description="Disordered" evidence="1">
    <location>
        <begin position="334"/>
        <end position="376"/>
    </location>
</feature>
<feature type="region of interest" description="Disordered" evidence="1">
    <location>
        <begin position="868"/>
        <end position="943"/>
    </location>
</feature>
<dbReference type="AlphaFoldDB" id="A0A218ZE64"/>
<evidence type="ECO:0000313" key="3">
    <source>
        <dbReference type="EMBL" id="OWP06022.1"/>
    </source>
</evidence>
<dbReference type="EMBL" id="MZNU01000058">
    <property type="protein sequence ID" value="OWP06022.1"/>
    <property type="molecule type" value="Genomic_DNA"/>
</dbReference>
<feature type="transmembrane region" description="Helical" evidence="2">
    <location>
        <begin position="148"/>
        <end position="175"/>
    </location>
</feature>
<dbReference type="STRING" id="503106.A0A218ZE64"/>
<keyword evidence="2" id="KW-1133">Transmembrane helix</keyword>
<feature type="compositionally biased region" description="Low complexity" evidence="1">
    <location>
        <begin position="93"/>
        <end position="103"/>
    </location>
</feature>
<feature type="compositionally biased region" description="Polar residues" evidence="1">
    <location>
        <begin position="877"/>
        <end position="893"/>
    </location>
</feature>
<dbReference type="OrthoDB" id="4158994at2759"/>
<feature type="compositionally biased region" description="Basic and acidic residues" evidence="1">
    <location>
        <begin position="907"/>
        <end position="917"/>
    </location>
</feature>
<dbReference type="InParanoid" id="A0A218ZE64"/>
<feature type="region of interest" description="Disordered" evidence="1">
    <location>
        <begin position="1"/>
        <end position="106"/>
    </location>
</feature>
<feature type="compositionally biased region" description="Basic and acidic residues" evidence="1">
    <location>
        <begin position="592"/>
        <end position="616"/>
    </location>
</feature>
<name>A0A218ZE64_9HELO</name>
<feature type="transmembrane region" description="Helical" evidence="2">
    <location>
        <begin position="195"/>
        <end position="217"/>
    </location>
</feature>
<evidence type="ECO:0000313" key="4">
    <source>
        <dbReference type="Proteomes" id="UP000242519"/>
    </source>
</evidence>
<keyword evidence="2" id="KW-0812">Transmembrane</keyword>
<dbReference type="Proteomes" id="UP000242519">
    <property type="component" value="Unassembled WGS sequence"/>
</dbReference>
<feature type="compositionally biased region" description="Polar residues" evidence="1">
    <location>
        <begin position="805"/>
        <end position="830"/>
    </location>
</feature>
<sequence>MPRGPATSKRQPGAANQRDTRHENGLVVPAKKVPKQKSNGHLNGYAKAPESTSSTPPLPRTPPPSNRHAQRPAPGESMAEHKMAAQIPRKASVDGSSDSASDVYPNATASPEIHRQINVNMSKNPAVHHDALSFAFTVLRSCPLWDTLAILIVLLQIPPTFLSIVHLLFATLTFVPPSTAASAGLSFTDIIHGTLGTPSIGTIFLIDVLVLMVWLFLWSPLQDIALDLAQTVIALTLGGGTSGKGAGMKNVLWCFSVIGVSHYFRGNTVHHSGLRAMIGSNGFLSSPDPDDPLEPRSSNGNKRHGLIRSILAIHILTQGVVRYIRDWYVRREKRDNSASIGDPEAGKALDANSDPVAPATQPQENDSPPPTAVGASPVATFKKKKKQSAQVRLRQPLWAALASTKIVMVKEYETSHTAAESAGTNTTGANDLGSAPFNSEADRIWITSVTFDEVAFSTSFFPIHKVLDSNEQSRGNDSGGKDNSKPFYVHVNHAPWPTRIESRTDSEQVPGQSTRWSGVIVGLAPTSSYQCDFYSTRDDSMLFSASVRTLQSASTDISVGLATGPHVQGRPGSPTSTLKASIATQQQKLLDEKKIQSSKRKDQSRKVNSLRKEIDKLNSSLQTAGGSDDKLRQKIQQNTLNMRQAEDKVLDLEAEIGRIQKLPSDDTSDYSSAKAKIQSQRDEHKLARRDFDSAKLAADREIEDCQNDFTSLQHKCDTKQSRLTFLNKKHESLTDANAKGLDEAQRKEREREDKKLHREKCEEFYMARDMEINNHISDGRIALGMLISAIQKVQQSQLQQGAFQSNHSPGISSHSLDTTGLTSETVSENGGMNAGAYPWNPTPPPAFSSYAPGLYSQSIAPPAYSPQQLLKTRDRSSSMLSTASHFTQSSSDGPGTGSGFAGNGKLTWEDAREDRKGSSASGSGSGSGAGSVGDPKSPIASKW</sequence>
<gene>
    <name evidence="3" type="ORF">B2J93_1779</name>
</gene>
<keyword evidence="2" id="KW-0472">Membrane</keyword>
<accession>A0A218ZE64</accession>
<keyword evidence="4" id="KW-1185">Reference proteome</keyword>
<feature type="compositionally biased region" description="Pro residues" evidence="1">
    <location>
        <begin position="56"/>
        <end position="65"/>
    </location>
</feature>
<feature type="region of interest" description="Disordered" evidence="1">
    <location>
        <begin position="469"/>
        <end position="488"/>
    </location>
</feature>
<evidence type="ECO:0008006" key="5">
    <source>
        <dbReference type="Google" id="ProtNLM"/>
    </source>
</evidence>